<dbReference type="SUPFAM" id="SSF54695">
    <property type="entry name" value="POZ domain"/>
    <property type="match status" value="1"/>
</dbReference>
<feature type="region of interest" description="Disordered" evidence="1">
    <location>
        <begin position="590"/>
        <end position="614"/>
    </location>
</feature>
<dbReference type="InterPro" id="IPR032675">
    <property type="entry name" value="LRR_dom_sf"/>
</dbReference>
<evidence type="ECO:0008006" key="4">
    <source>
        <dbReference type="Google" id="ProtNLM"/>
    </source>
</evidence>
<dbReference type="Gene3D" id="3.30.710.10">
    <property type="entry name" value="Potassium Channel Kv1.1, Chain A"/>
    <property type="match status" value="1"/>
</dbReference>
<proteinExistence type="predicted"/>
<feature type="compositionally biased region" description="Low complexity" evidence="1">
    <location>
        <begin position="240"/>
        <end position="259"/>
    </location>
</feature>
<evidence type="ECO:0000313" key="2">
    <source>
        <dbReference type="EMBL" id="CAB0017213.1"/>
    </source>
</evidence>
<feature type="region of interest" description="Disordered" evidence="1">
    <location>
        <begin position="216"/>
        <end position="280"/>
    </location>
</feature>
<keyword evidence="3" id="KW-1185">Reference proteome</keyword>
<sequence length="664" mass="72743">MLWFCDRTLNYPAVGQRCDSASDSSLPTSRPVHTDFSNNLLEDAGVRHLCEALCEQTRPSGGLAILVLWNNRLKSGSALHFNKALEESTEECIRLVEEIRNYCQRNEAGDQTDGGEDDSALRATLCSIAARKISLTCDTSTMRPCNVPPVVTMKQSTTLDVPKKNSRLRSPAPSPIPSPVASPSPTRTRFQVSKVSEESSENEFFGVRPMRFRVTPVDSVDGSPPPKLPQVIVPSGNSPQSTYTAAQSAYASQNYANQSPAPQRKSPVEPTVTPPRTRKLSSWMSPIFPESKVVTSAGLEKLLGLFQNPFGIRGGGGPQNEEPTGNGGARLGSNNAALSTPIISVGPMSADDGRTADNDDAMNLGAGATWPQAASLLRSPASTPIQSATSAPSMSAMAVVKPTGTYENATTARIRRQTAPFLIPQTVWTERLLHQQGDALQLRPVALGNMKASRAITMFQTEVDRILSRQRVGHFKPPGATHSTSFSAVKSVAKLNVGGVLYTTTSETLGPLQARLEDPSTLKDSKGRVFLDRDGVLFRQWESPRENRAERIRGIPLFDLSIIIDFLCAPEQDYRKKKIEKRPTVLNKAREIPPPAGVQPREAEHAHAPLCHPSRYPPNLRHPLREFQRYSRPPFLVERFGAAFTFLRGRDEPADRIKMCKYCE</sequence>
<dbReference type="Proteomes" id="UP000479000">
    <property type="component" value="Unassembled WGS sequence"/>
</dbReference>
<feature type="region of interest" description="Disordered" evidence="1">
    <location>
        <begin position="155"/>
        <end position="187"/>
    </location>
</feature>
<name>A0A6H5HKR1_9HEMI</name>
<evidence type="ECO:0000256" key="1">
    <source>
        <dbReference type="SAM" id="MobiDB-lite"/>
    </source>
</evidence>
<organism evidence="2 3">
    <name type="scientific">Nesidiocoris tenuis</name>
    <dbReference type="NCBI Taxonomy" id="355587"/>
    <lineage>
        <taxon>Eukaryota</taxon>
        <taxon>Metazoa</taxon>
        <taxon>Ecdysozoa</taxon>
        <taxon>Arthropoda</taxon>
        <taxon>Hexapoda</taxon>
        <taxon>Insecta</taxon>
        <taxon>Pterygota</taxon>
        <taxon>Neoptera</taxon>
        <taxon>Paraneoptera</taxon>
        <taxon>Hemiptera</taxon>
        <taxon>Heteroptera</taxon>
        <taxon>Panheteroptera</taxon>
        <taxon>Cimicomorpha</taxon>
        <taxon>Miridae</taxon>
        <taxon>Dicyphina</taxon>
        <taxon>Nesidiocoris</taxon>
    </lineage>
</organism>
<dbReference type="InterPro" id="IPR011333">
    <property type="entry name" value="SKP1/BTB/POZ_sf"/>
</dbReference>
<accession>A0A6H5HKR1</accession>
<reference evidence="2 3" key="1">
    <citation type="submission" date="2020-02" db="EMBL/GenBank/DDBJ databases">
        <authorList>
            <person name="Ferguson B K."/>
        </authorList>
    </citation>
    <scope>NUCLEOTIDE SEQUENCE [LARGE SCALE GENOMIC DNA]</scope>
</reference>
<protein>
    <recommendedName>
        <fullName evidence="4">Potassium channel tetramerisation-type BTB domain-containing protein</fullName>
    </recommendedName>
</protein>
<feature type="compositionally biased region" description="Pro residues" evidence="1">
    <location>
        <begin position="172"/>
        <end position="182"/>
    </location>
</feature>
<gene>
    <name evidence="2" type="ORF">NTEN_LOCUS21255</name>
</gene>
<dbReference type="EMBL" id="CADCXU010030959">
    <property type="protein sequence ID" value="CAB0017213.1"/>
    <property type="molecule type" value="Genomic_DNA"/>
</dbReference>
<evidence type="ECO:0000313" key="3">
    <source>
        <dbReference type="Proteomes" id="UP000479000"/>
    </source>
</evidence>
<dbReference type="Gene3D" id="3.80.10.10">
    <property type="entry name" value="Ribonuclease Inhibitor"/>
    <property type="match status" value="1"/>
</dbReference>
<dbReference type="AlphaFoldDB" id="A0A6H5HKR1"/>
<dbReference type="OrthoDB" id="2414723at2759"/>